<dbReference type="AlphaFoldDB" id="B6WPQ2"/>
<dbReference type="eggNOG" id="COG1917">
    <property type="taxonomic scope" value="Bacteria"/>
</dbReference>
<protein>
    <submittedName>
        <fullName evidence="2">Cupin domain protein</fullName>
    </submittedName>
</protein>
<dbReference type="InterPro" id="IPR011051">
    <property type="entry name" value="RmlC_Cupin_sf"/>
</dbReference>
<reference evidence="2 3" key="1">
    <citation type="submission" date="2008-10" db="EMBL/GenBank/DDBJ databases">
        <title>Draft genome sequence of Desulvovibrio piger (ATCC 29098).</title>
        <authorList>
            <person name="Sudarsanam P."/>
            <person name="Ley R."/>
            <person name="Guruge J."/>
            <person name="Turnbaugh P.J."/>
            <person name="Mahowald M."/>
            <person name="Liep D."/>
            <person name="Gordon J."/>
        </authorList>
    </citation>
    <scope>NUCLEOTIDE SEQUENCE [LARGE SCALE GENOMIC DNA]</scope>
    <source>
        <strain evidence="2 3">ATCC 29098</strain>
    </source>
</reference>
<evidence type="ECO:0000259" key="1">
    <source>
        <dbReference type="Pfam" id="PF07883"/>
    </source>
</evidence>
<accession>B6WPQ2</accession>
<name>B6WPQ2_9BACT</name>
<dbReference type="RefSeq" id="WP_006003472.1">
    <property type="nucleotide sequence ID" value="NZ_DS996351.1"/>
</dbReference>
<dbReference type="HOGENOM" id="CLU_072993_2_0_7"/>
<dbReference type="PANTHER" id="PTHR43698">
    <property type="entry name" value="RIBD C-TERMINAL DOMAIN CONTAINING PROTEIN"/>
    <property type="match status" value="1"/>
</dbReference>
<dbReference type="InterPro" id="IPR013096">
    <property type="entry name" value="Cupin_2"/>
</dbReference>
<dbReference type="InterPro" id="IPR047263">
    <property type="entry name" value="HNL-like_cupin"/>
</dbReference>
<dbReference type="OrthoDB" id="9802489at2"/>
<feature type="domain" description="Cupin type-2" evidence="1">
    <location>
        <begin position="40"/>
        <end position="103"/>
    </location>
</feature>
<dbReference type="SUPFAM" id="SSF51182">
    <property type="entry name" value="RmlC-like cupins"/>
    <property type="match status" value="1"/>
</dbReference>
<evidence type="ECO:0000313" key="2">
    <source>
        <dbReference type="EMBL" id="EEB35013.1"/>
    </source>
</evidence>
<gene>
    <name evidence="2" type="ORF">DESPIG_00017</name>
</gene>
<dbReference type="CDD" id="cd02233">
    <property type="entry name" value="cupin_HNL-like"/>
    <property type="match status" value="1"/>
</dbReference>
<proteinExistence type="predicted"/>
<dbReference type="EMBL" id="ABXU01000001">
    <property type="protein sequence ID" value="EEB35013.1"/>
    <property type="molecule type" value="Genomic_DNA"/>
</dbReference>
<dbReference type="InterPro" id="IPR014710">
    <property type="entry name" value="RmlC-like_jellyroll"/>
</dbReference>
<comment type="caution">
    <text evidence="2">The sequence shown here is derived from an EMBL/GenBank/DDBJ whole genome shotgun (WGS) entry which is preliminary data.</text>
</comment>
<dbReference type="Pfam" id="PF07883">
    <property type="entry name" value="Cupin_2"/>
    <property type="match status" value="1"/>
</dbReference>
<dbReference type="PANTHER" id="PTHR43698:SF1">
    <property type="entry name" value="BLL4564 PROTEIN"/>
    <property type="match status" value="1"/>
</dbReference>
<evidence type="ECO:0000313" key="3">
    <source>
        <dbReference type="Proteomes" id="UP000003676"/>
    </source>
</evidence>
<dbReference type="Proteomes" id="UP000003676">
    <property type="component" value="Unassembled WGS sequence"/>
</dbReference>
<dbReference type="Gene3D" id="2.60.120.10">
    <property type="entry name" value="Jelly Rolls"/>
    <property type="match status" value="1"/>
</dbReference>
<organism evidence="2 3">
    <name type="scientific">Desulfovibrio piger ATCC 29098</name>
    <dbReference type="NCBI Taxonomy" id="411464"/>
    <lineage>
        <taxon>Bacteria</taxon>
        <taxon>Pseudomonadati</taxon>
        <taxon>Thermodesulfobacteriota</taxon>
        <taxon>Desulfovibrionia</taxon>
        <taxon>Desulfovibrionales</taxon>
        <taxon>Desulfovibrionaceae</taxon>
        <taxon>Desulfovibrio</taxon>
    </lineage>
</organism>
<reference evidence="2 3" key="2">
    <citation type="submission" date="2008-10" db="EMBL/GenBank/DDBJ databases">
        <authorList>
            <person name="Fulton L."/>
            <person name="Clifton S."/>
            <person name="Fulton B."/>
            <person name="Xu J."/>
            <person name="Minx P."/>
            <person name="Pepin K.H."/>
            <person name="Johnson M."/>
            <person name="Bhonagiri V."/>
            <person name="Nash W.E."/>
            <person name="Mardis E.R."/>
            <person name="Wilson R.K."/>
        </authorList>
    </citation>
    <scope>NUCLEOTIDE SEQUENCE [LARGE SCALE GENOMIC DNA]</scope>
    <source>
        <strain evidence="2 3">ATCC 29098</strain>
    </source>
</reference>
<dbReference type="STRING" id="901.DESPIGER_1165"/>
<sequence length="135" mass="15032">MQEKRGPFARGGANTAYARYFVGNSYLNMLSTEGVIIGNVTFEPGCRNNWHIHEAVSGGGQILLCTSGRGWYQEWGKPARELHEGDVVHIPAGVKHWHGAARDSWFVHLAVEVPGEGCRSQWLEPVSEEEYARLP</sequence>